<dbReference type="eggNOG" id="ENOG5031E6X">
    <property type="taxonomic scope" value="Bacteria"/>
</dbReference>
<sequence>MCFSMRHALYLLQQENRLSCQLARELVSLIETVPYQQTTLELKLLELLACTQQKNHSLIQLMQTRGSTEVESQRQRQFQFSQRLSQLISDWQQHREMNKLDQQFMPLLRYYLCESQSLEHAFYDKIIQQISQATNASPDHSQRAQNQT</sequence>
<accession>A4Y6N4</accession>
<dbReference type="KEGG" id="spc:Sputcn32_1894"/>
<gene>
    <name evidence="1" type="ordered locus">Sputcn32_1894</name>
</gene>
<reference evidence="1" key="1">
    <citation type="submission" date="2007-04" db="EMBL/GenBank/DDBJ databases">
        <title>Complete sequence of Shewanella putrefaciens CN-32.</title>
        <authorList>
            <consortium name="US DOE Joint Genome Institute"/>
            <person name="Copeland A."/>
            <person name="Lucas S."/>
            <person name="Lapidus A."/>
            <person name="Barry K."/>
            <person name="Detter J.C."/>
            <person name="Glavina del Rio T."/>
            <person name="Hammon N."/>
            <person name="Israni S."/>
            <person name="Dalin E."/>
            <person name="Tice H."/>
            <person name="Pitluck S."/>
            <person name="Chain P."/>
            <person name="Malfatti S."/>
            <person name="Shin M."/>
            <person name="Vergez L."/>
            <person name="Schmutz J."/>
            <person name="Larimer F."/>
            <person name="Land M."/>
            <person name="Hauser L."/>
            <person name="Kyrpides N."/>
            <person name="Mikhailova N."/>
            <person name="Romine M.F."/>
            <person name="Fredrickson J."/>
            <person name="Tiedje J."/>
            <person name="Richardson P."/>
        </authorList>
    </citation>
    <scope>NUCLEOTIDE SEQUENCE [LARGE SCALE GENOMIC DNA]</scope>
    <source>
        <strain evidence="1">CN-32</strain>
    </source>
</reference>
<dbReference type="HOGENOM" id="CLU_1795165_0_0_6"/>
<protein>
    <submittedName>
        <fullName evidence="1">Uncharacterized protein</fullName>
    </submittedName>
</protein>
<proteinExistence type="predicted"/>
<evidence type="ECO:0000313" key="1">
    <source>
        <dbReference type="EMBL" id="ABP75617.1"/>
    </source>
</evidence>
<dbReference type="AlphaFoldDB" id="A4Y6N4"/>
<name>A4Y6N4_SHEPC</name>
<dbReference type="EMBL" id="CP000681">
    <property type="protein sequence ID" value="ABP75617.1"/>
    <property type="molecule type" value="Genomic_DNA"/>
</dbReference>
<organism evidence="1">
    <name type="scientific">Shewanella putrefaciens (strain CN-32 / ATCC BAA-453)</name>
    <dbReference type="NCBI Taxonomy" id="319224"/>
    <lineage>
        <taxon>Bacteria</taxon>
        <taxon>Pseudomonadati</taxon>
        <taxon>Pseudomonadota</taxon>
        <taxon>Gammaproteobacteria</taxon>
        <taxon>Alteromonadales</taxon>
        <taxon>Shewanellaceae</taxon>
        <taxon>Shewanella</taxon>
    </lineage>
</organism>